<proteinExistence type="predicted"/>
<dbReference type="RefSeq" id="XP_062632419.1">
    <property type="nucleotide sequence ID" value="XM_062782487.1"/>
</dbReference>
<comment type="caution">
    <text evidence="2">The sequence shown here is derived from an EMBL/GenBank/DDBJ whole genome shotgun (WGS) entry which is preliminary data.</text>
</comment>
<dbReference type="GeneID" id="87819100"/>
<name>A0AAN6UTZ6_9PEZI</name>
<organism evidence="2 3">
    <name type="scientific">Dichotomopilus funicola</name>
    <dbReference type="NCBI Taxonomy" id="1934379"/>
    <lineage>
        <taxon>Eukaryota</taxon>
        <taxon>Fungi</taxon>
        <taxon>Dikarya</taxon>
        <taxon>Ascomycota</taxon>
        <taxon>Pezizomycotina</taxon>
        <taxon>Sordariomycetes</taxon>
        <taxon>Sordariomycetidae</taxon>
        <taxon>Sordariales</taxon>
        <taxon>Chaetomiaceae</taxon>
        <taxon>Dichotomopilus</taxon>
    </lineage>
</organism>
<evidence type="ECO:0000313" key="2">
    <source>
        <dbReference type="EMBL" id="KAK4139048.1"/>
    </source>
</evidence>
<feature type="compositionally biased region" description="Acidic residues" evidence="1">
    <location>
        <begin position="144"/>
        <end position="162"/>
    </location>
</feature>
<feature type="compositionally biased region" description="Basic and acidic residues" evidence="1">
    <location>
        <begin position="132"/>
        <end position="143"/>
    </location>
</feature>
<protein>
    <submittedName>
        <fullName evidence="2">NAD-dependent histone deacetylase HST3</fullName>
    </submittedName>
</protein>
<evidence type="ECO:0000313" key="3">
    <source>
        <dbReference type="Proteomes" id="UP001302676"/>
    </source>
</evidence>
<evidence type="ECO:0000256" key="1">
    <source>
        <dbReference type="SAM" id="MobiDB-lite"/>
    </source>
</evidence>
<keyword evidence="3" id="KW-1185">Reference proteome</keyword>
<reference evidence="2" key="2">
    <citation type="submission" date="2023-05" db="EMBL/GenBank/DDBJ databases">
        <authorList>
            <consortium name="Lawrence Berkeley National Laboratory"/>
            <person name="Steindorff A."/>
            <person name="Hensen N."/>
            <person name="Bonometti L."/>
            <person name="Westerberg I."/>
            <person name="Brannstrom I.O."/>
            <person name="Guillou S."/>
            <person name="Cros-Aarteil S."/>
            <person name="Calhoun S."/>
            <person name="Haridas S."/>
            <person name="Kuo A."/>
            <person name="Mondo S."/>
            <person name="Pangilinan J."/>
            <person name="Riley R."/>
            <person name="Labutti K."/>
            <person name="Andreopoulos B."/>
            <person name="Lipzen A."/>
            <person name="Chen C."/>
            <person name="Yanf M."/>
            <person name="Daum C."/>
            <person name="Ng V."/>
            <person name="Clum A."/>
            <person name="Ohm R."/>
            <person name="Martin F."/>
            <person name="Silar P."/>
            <person name="Natvig D."/>
            <person name="Lalanne C."/>
            <person name="Gautier V."/>
            <person name="Ament-Velasquez S.L."/>
            <person name="Kruys A."/>
            <person name="Hutchinson M.I."/>
            <person name="Powell A.J."/>
            <person name="Barry K."/>
            <person name="Miller A.N."/>
            <person name="Grigoriev I.V."/>
            <person name="Debuchy R."/>
            <person name="Gladieux P."/>
            <person name="Thoren M.H."/>
            <person name="Johannesson H."/>
        </authorList>
    </citation>
    <scope>NUCLEOTIDE SEQUENCE</scope>
    <source>
        <strain evidence="2">CBS 141.50</strain>
    </source>
</reference>
<dbReference type="AlphaFoldDB" id="A0AAN6UTZ6"/>
<dbReference type="Proteomes" id="UP001302676">
    <property type="component" value="Unassembled WGS sequence"/>
</dbReference>
<feature type="region of interest" description="Disordered" evidence="1">
    <location>
        <begin position="132"/>
        <end position="171"/>
    </location>
</feature>
<reference evidence="2" key="1">
    <citation type="journal article" date="2023" name="Mol. Phylogenet. Evol.">
        <title>Genome-scale phylogeny and comparative genomics of the fungal order Sordariales.</title>
        <authorList>
            <person name="Hensen N."/>
            <person name="Bonometti L."/>
            <person name="Westerberg I."/>
            <person name="Brannstrom I.O."/>
            <person name="Guillou S."/>
            <person name="Cros-Aarteil S."/>
            <person name="Calhoun S."/>
            <person name="Haridas S."/>
            <person name="Kuo A."/>
            <person name="Mondo S."/>
            <person name="Pangilinan J."/>
            <person name="Riley R."/>
            <person name="LaButti K."/>
            <person name="Andreopoulos B."/>
            <person name="Lipzen A."/>
            <person name="Chen C."/>
            <person name="Yan M."/>
            <person name="Daum C."/>
            <person name="Ng V."/>
            <person name="Clum A."/>
            <person name="Steindorff A."/>
            <person name="Ohm R.A."/>
            <person name="Martin F."/>
            <person name="Silar P."/>
            <person name="Natvig D.O."/>
            <person name="Lalanne C."/>
            <person name="Gautier V."/>
            <person name="Ament-Velasquez S.L."/>
            <person name="Kruys A."/>
            <person name="Hutchinson M.I."/>
            <person name="Powell A.J."/>
            <person name="Barry K."/>
            <person name="Miller A.N."/>
            <person name="Grigoriev I.V."/>
            <person name="Debuchy R."/>
            <person name="Gladieux P."/>
            <person name="Hiltunen Thoren M."/>
            <person name="Johannesson H."/>
        </authorList>
    </citation>
    <scope>NUCLEOTIDE SEQUENCE</scope>
    <source>
        <strain evidence="2">CBS 141.50</strain>
    </source>
</reference>
<accession>A0AAN6UTZ6</accession>
<sequence>MSEATTESTTSRISKIEASNVFSSMDLSAVCDASTVLAHVAGTKMAEKRRLWQDRNLRAPAMPRYPKPEHQQGNATHGVKHLVKDFAKIIHKRAGKVVFVNLTEPARDWDAGTLLWLDFKGSDRLNWRRNAVRKDTTMRFDEERNSDEESDGEQSNIDEDCDVQQKHEDMA</sequence>
<dbReference type="EMBL" id="MU853732">
    <property type="protein sequence ID" value="KAK4139048.1"/>
    <property type="molecule type" value="Genomic_DNA"/>
</dbReference>
<gene>
    <name evidence="2" type="ORF">C8A04DRAFT_33499</name>
</gene>